<sequence length="235" mass="26517">MRRSLLIIAILVLVIQRPSAKELPRGLITLSGVRSKIEVTSGSETYRVSNGAQLVEGVSIHVSKGARVVMLMANGAALLVIGEAKVYVEDFKVLPFESPQKSLYDMKREPSFSRTVLEIPYGEFFCEVKVLDSRSRFVIKTPFSSVSPLPNPYLLKTSFYVFSRKGTQPSIASWHGRIGIELPNGEIRPVSGDSHIFLENGKTPKIAQGLEWSYVKMLERHMNEVHRRQKKLRFR</sequence>
<evidence type="ECO:0000313" key="2">
    <source>
        <dbReference type="Proteomes" id="UP000247465"/>
    </source>
</evidence>
<protein>
    <recommendedName>
        <fullName evidence="3">FecR protein domain-containing protein</fullName>
    </recommendedName>
</protein>
<dbReference type="AlphaFoldDB" id="A0A2Z4ADV4"/>
<reference evidence="1 2" key="1">
    <citation type="submission" date="2018-06" db="EMBL/GenBank/DDBJ databases">
        <title>Draft Genome Sequence of a Novel Marine Bacterium Related to the Verrucomicrobia.</title>
        <authorList>
            <person name="Vosseberg J."/>
            <person name="Martijn J."/>
            <person name="Ettema T.J.G."/>
        </authorList>
    </citation>
    <scope>NUCLEOTIDE SEQUENCE [LARGE SCALE GENOMIC DNA]</scope>
    <source>
        <strain evidence="1">TARA_B100001123</strain>
    </source>
</reference>
<name>A0A2Z4ADV4_9BACT</name>
<dbReference type="EMBL" id="CP029803">
    <property type="protein sequence ID" value="AWT60271.1"/>
    <property type="molecule type" value="Genomic_DNA"/>
</dbReference>
<proteinExistence type="predicted"/>
<organism evidence="1 2">
    <name type="scientific">Candidatus Moanibacter tarae</name>
    <dbReference type="NCBI Taxonomy" id="2200854"/>
    <lineage>
        <taxon>Bacteria</taxon>
        <taxon>Pseudomonadati</taxon>
        <taxon>Verrucomicrobiota</taxon>
        <taxon>Opitutia</taxon>
        <taxon>Puniceicoccales</taxon>
        <taxon>Puniceicoccales incertae sedis</taxon>
        <taxon>Candidatus Moanibacter</taxon>
    </lineage>
</organism>
<gene>
    <name evidence="1" type="ORF">DF168_01476</name>
</gene>
<accession>A0A2Z4ADV4</accession>
<dbReference type="KEGG" id="mtar:DF168_01476"/>
<dbReference type="Proteomes" id="UP000247465">
    <property type="component" value="Chromosome"/>
</dbReference>
<evidence type="ECO:0000313" key="1">
    <source>
        <dbReference type="EMBL" id="AWT60271.1"/>
    </source>
</evidence>
<evidence type="ECO:0008006" key="3">
    <source>
        <dbReference type="Google" id="ProtNLM"/>
    </source>
</evidence>